<dbReference type="Pfam" id="PF14890">
    <property type="entry name" value="Intein_splicing"/>
    <property type="match status" value="1"/>
</dbReference>
<dbReference type="InterPro" id="IPR013345">
    <property type="entry name" value="RTP_Rdtase_AdoCbl-dep"/>
</dbReference>
<keyword evidence="1" id="KW-0068">Autocatalytic cleavage</keyword>
<dbReference type="NCBIfam" id="TIGR01443">
    <property type="entry name" value="intein_Cterm"/>
    <property type="match status" value="1"/>
</dbReference>
<reference evidence="4 5" key="1">
    <citation type="submission" date="2016-10" db="EMBL/GenBank/DDBJ databases">
        <title>Description of Gloeomargarita lithophora gen. nov., sp. nov., a thylakoid-bearing basal-branching cyanobacterium with intracellular carbonates, and proposal for Gloeomargaritales ord. nov.</title>
        <authorList>
            <person name="Moreira D."/>
            <person name="Tavera R."/>
            <person name="Benzerara K."/>
            <person name="Skouri-Panet F."/>
            <person name="Couradeau E."/>
            <person name="Gerard E."/>
            <person name="Loussert C."/>
            <person name="Novelo E."/>
            <person name="Zivanovic Y."/>
            <person name="Lopez-Garcia P."/>
        </authorList>
    </citation>
    <scope>NUCLEOTIDE SEQUENCE [LARGE SCALE GENOMIC DNA]</scope>
    <source>
        <strain evidence="4 5">D10</strain>
    </source>
</reference>
<dbReference type="PROSITE" id="PS50819">
    <property type="entry name" value="INTEIN_ENDONUCLEASE"/>
    <property type="match status" value="2"/>
</dbReference>
<dbReference type="InterPro" id="IPR004042">
    <property type="entry name" value="Intein_endonuc_central"/>
</dbReference>
<organism evidence="4 5">
    <name type="scientific">Gloeomargarita lithophora Alchichica-D10</name>
    <dbReference type="NCBI Taxonomy" id="1188229"/>
    <lineage>
        <taxon>Bacteria</taxon>
        <taxon>Bacillati</taxon>
        <taxon>Cyanobacteriota</taxon>
        <taxon>Cyanophyceae</taxon>
        <taxon>Gloeomargaritales</taxon>
        <taxon>Gloeomargaritaceae</taxon>
        <taxon>Gloeomargarita</taxon>
    </lineage>
</organism>
<dbReference type="InterPro" id="IPR006141">
    <property type="entry name" value="Intein_N"/>
</dbReference>
<name>A0A1J0ADV6_9CYAN</name>
<sequence length="1095" mass="123638">MTQAPERPPLTTNSALEAELDHRMSRYGLNPCVTADTWVHTEWGARQVRELVGRQHGTTVNGELFSTTAAGFFCTGRQPVFQLRTQAGYALRLTGNHQLLKVTAQTSKAQYSEWTPAVQLQPGDKILLHNHRHIQPWAGAGTWAEGWLLGNLIGDGCFAVHQPSHARQGKLRYWGETQAVMAEFARTTCQTVFPGFASQGLYHPQNQYIEISSARLFELAGRYGLSAKNKAITPHIERASYEFYQGFLRGFFDADGSVQGNHLKGVSIRLAQSDLARLQSVQRMLLRLGIVATLYQQRRPAATRFLPNAQRQLAAYSCQAQHELVISNDNLWEFQRIVGFQEPQKSERLHTLLNGYQRNLNRERFTAVVTALIPQGEERVYDCTVPGVARFDANGLVAHNCGEILGADFHCVAGNTLLITRRGLASIQSLVGQVVDIWNGQGWSGVMPQLTGRGRQLYRVHFGDGTWLDVTAYHRFFVRHRFGKNYAEMTTQEIQNYLEQDGYALHTEPFSINYTDGEFVDPIWAYTLGQWVGDGSLCQSHGQPQLQLRLYGAKSYRSLTIAGRSSGQVAYYAENKETPCVFYTGFGENFNPELVRQLKYHPAALEPLAQWHRDAILHFVAGLIDADGTATPSGGVRLYLSGYDRAYRVYLLLLKCGIRSSINLCGEAGTTTNLGLRRQDLWYLQITDCQAIPCQRVDTSKGHQPRTEGKWQMIRDVELLPGHHDTYCFHELAYHKGVFGGTLTGQCNLAEIHLNQIDPHNFEEQEKAFTAGALSVAALLNHQFIEPRFQYSRELDPIVGVSFTGLFDFFVHAFGKEWLHWWAADRPKSELGLVLRQKETDYLQFWRDVVHRVVGNYCDRHGLRRPNRCTTVQPAGTKSLLTNASPGWHPPKAQRYIRRITFAKNDPVALACRDYGYAIVPGQSDKDDQGNLLNDPFDPRCNEWLVEIPVAASWAAIADEAGIDISRFNALAQFDFYMNVQRNYTAHNTSATIEFREYEIEALADRIYQAIQRDEGYISAALLSRFDALQTFPRLPFEPISKAQYEQLMQDVLDRRKLADFGALLLQYDQPDLQLVPQVSACEGVTCELPNQPQG</sequence>
<gene>
    <name evidence="4" type="ORF">GlitD10_1791</name>
</gene>
<accession>A0A1J0ADV6</accession>
<dbReference type="Gene3D" id="2.170.16.10">
    <property type="entry name" value="Hedgehog/Intein (Hint) domain"/>
    <property type="match status" value="2"/>
</dbReference>
<dbReference type="GO" id="GO:0006260">
    <property type="term" value="P:DNA replication"/>
    <property type="evidence" value="ECO:0007669"/>
    <property type="project" value="InterPro"/>
</dbReference>
<dbReference type="CDD" id="cd00081">
    <property type="entry name" value="Hint"/>
    <property type="match status" value="1"/>
</dbReference>
<dbReference type="GO" id="GO:0031419">
    <property type="term" value="F:cobalamin binding"/>
    <property type="evidence" value="ECO:0007669"/>
    <property type="project" value="InterPro"/>
</dbReference>
<dbReference type="PROSITE" id="PS50818">
    <property type="entry name" value="INTEIN_C_TER"/>
    <property type="match status" value="1"/>
</dbReference>
<dbReference type="InterPro" id="IPR027434">
    <property type="entry name" value="Homing_endonucl"/>
</dbReference>
<feature type="domain" description="DOD-type homing endonuclease" evidence="3">
    <location>
        <begin position="148"/>
        <end position="290"/>
    </location>
</feature>
<dbReference type="SUPFAM" id="SSF55608">
    <property type="entry name" value="Homing endonucleases"/>
    <property type="match status" value="2"/>
</dbReference>
<proteinExistence type="predicted"/>
<dbReference type="GO" id="GO:0016539">
    <property type="term" value="P:intein-mediated protein splicing"/>
    <property type="evidence" value="ECO:0007669"/>
    <property type="project" value="InterPro"/>
</dbReference>
<keyword evidence="2" id="KW-0651">Protein splicing</keyword>
<evidence type="ECO:0000313" key="4">
    <source>
        <dbReference type="EMBL" id="APB34117.1"/>
    </source>
</evidence>
<feature type="domain" description="DOD-type homing endonuclease" evidence="3">
    <location>
        <begin position="527"/>
        <end position="658"/>
    </location>
</feature>
<dbReference type="NCBIfam" id="TIGR02505">
    <property type="entry name" value="RTPR"/>
    <property type="match status" value="1"/>
</dbReference>
<keyword evidence="4" id="KW-0255">Endonuclease</keyword>
<dbReference type="Proteomes" id="UP000180235">
    <property type="component" value="Chromosome"/>
</dbReference>
<dbReference type="GO" id="GO:0008998">
    <property type="term" value="F:ribonucleoside-triphosphate reductase (thioredoxin) activity"/>
    <property type="evidence" value="ECO:0007669"/>
    <property type="project" value="InterPro"/>
</dbReference>
<evidence type="ECO:0000256" key="1">
    <source>
        <dbReference type="ARBA" id="ARBA00022813"/>
    </source>
</evidence>
<dbReference type="AlphaFoldDB" id="A0A1J0ADV6"/>
<keyword evidence="5" id="KW-1185">Reference proteome</keyword>
<dbReference type="InterPro" id="IPR030934">
    <property type="entry name" value="Intein_C"/>
</dbReference>
<dbReference type="PROSITE" id="PS50817">
    <property type="entry name" value="INTEIN_N_TER"/>
    <property type="match status" value="2"/>
</dbReference>
<dbReference type="InterPro" id="IPR004860">
    <property type="entry name" value="LAGLIDADG_dom"/>
</dbReference>
<dbReference type="InterPro" id="IPR006142">
    <property type="entry name" value="INTEIN"/>
</dbReference>
<dbReference type="KEGG" id="glt:GlitD10_1791"/>
<dbReference type="Gene3D" id="3.10.28.10">
    <property type="entry name" value="Homing endonucleases"/>
    <property type="match status" value="2"/>
</dbReference>
<dbReference type="SMART" id="SM00306">
    <property type="entry name" value="HintN"/>
    <property type="match status" value="2"/>
</dbReference>
<dbReference type="RefSeq" id="WP_071454609.1">
    <property type="nucleotide sequence ID" value="NZ_CP017675.1"/>
</dbReference>
<dbReference type="GO" id="GO:0004519">
    <property type="term" value="F:endonuclease activity"/>
    <property type="evidence" value="ECO:0007669"/>
    <property type="project" value="UniProtKB-KW"/>
</dbReference>
<evidence type="ECO:0000259" key="3">
    <source>
        <dbReference type="PROSITE" id="PS50819"/>
    </source>
</evidence>
<dbReference type="Gene3D" id="3.90.1390.10">
    <property type="entry name" value="b-12 dependent (class ii) ribonucleotide reductase, chain A, domain 3"/>
    <property type="match status" value="1"/>
</dbReference>
<keyword evidence="4" id="KW-0378">Hydrolase</keyword>
<dbReference type="OrthoDB" id="9763270at2"/>
<dbReference type="GO" id="GO:0000166">
    <property type="term" value="F:nucleotide binding"/>
    <property type="evidence" value="ECO:0007669"/>
    <property type="project" value="InterPro"/>
</dbReference>
<dbReference type="PRINTS" id="PR00379">
    <property type="entry name" value="INTEIN"/>
</dbReference>
<protein>
    <submittedName>
        <fullName evidence="4">Intein/homing endonuclease</fullName>
    </submittedName>
</protein>
<dbReference type="SUPFAM" id="SSF51294">
    <property type="entry name" value="Hedgehog/intein (Hint) domain"/>
    <property type="match status" value="2"/>
</dbReference>
<dbReference type="InterPro" id="IPR036844">
    <property type="entry name" value="Hint_dom_sf"/>
</dbReference>
<dbReference type="STRING" id="1188229.GlitD10_1791"/>
<dbReference type="InterPro" id="IPR003587">
    <property type="entry name" value="Hint_dom_N"/>
</dbReference>
<dbReference type="GO" id="GO:0004748">
    <property type="term" value="F:ribonucleoside-diphosphate reductase activity, thioredoxin disulfide as acceptor"/>
    <property type="evidence" value="ECO:0007669"/>
    <property type="project" value="InterPro"/>
</dbReference>
<evidence type="ECO:0000256" key="2">
    <source>
        <dbReference type="ARBA" id="ARBA00023000"/>
    </source>
</evidence>
<keyword evidence="4" id="KW-0540">Nuclease</keyword>
<evidence type="ECO:0000313" key="5">
    <source>
        <dbReference type="Proteomes" id="UP000180235"/>
    </source>
</evidence>
<dbReference type="Pfam" id="PF14528">
    <property type="entry name" value="LAGLIDADG_3"/>
    <property type="match status" value="2"/>
</dbReference>
<dbReference type="EMBL" id="CP017675">
    <property type="protein sequence ID" value="APB34117.1"/>
    <property type="molecule type" value="Genomic_DNA"/>
</dbReference>
<dbReference type="SUPFAM" id="SSF51998">
    <property type="entry name" value="PFL-like glycyl radical enzymes"/>
    <property type="match status" value="1"/>
</dbReference>